<evidence type="ECO:0000313" key="4">
    <source>
        <dbReference type="EMBL" id="PSC70687.1"/>
    </source>
</evidence>
<protein>
    <recommendedName>
        <fullName evidence="3">Xrn1 N-terminal domain-containing protein</fullName>
    </recommendedName>
</protein>
<feature type="domain" description="Xrn1 N-terminal" evidence="3">
    <location>
        <begin position="1"/>
        <end position="265"/>
    </location>
</feature>
<proteinExistence type="inferred from homology"/>
<accession>A0A2P6V9B5</accession>
<dbReference type="Proteomes" id="UP000239649">
    <property type="component" value="Unassembled WGS sequence"/>
</dbReference>
<dbReference type="GO" id="GO:0005634">
    <property type="term" value="C:nucleus"/>
    <property type="evidence" value="ECO:0007669"/>
    <property type="project" value="TreeGrafter"/>
</dbReference>
<dbReference type="GO" id="GO:0003723">
    <property type="term" value="F:RNA binding"/>
    <property type="evidence" value="ECO:0007669"/>
    <property type="project" value="TreeGrafter"/>
</dbReference>
<dbReference type="PANTHER" id="PTHR12341">
    <property type="entry name" value="5'-&gt;3' EXORIBONUCLEASE"/>
    <property type="match status" value="1"/>
</dbReference>
<dbReference type="AlphaFoldDB" id="A0A2P6V9B5"/>
<feature type="compositionally biased region" description="Low complexity" evidence="2">
    <location>
        <begin position="322"/>
        <end position="338"/>
    </location>
</feature>
<reference evidence="4 5" key="1">
    <citation type="journal article" date="2018" name="Plant J.">
        <title>Genome sequences of Chlorella sorokiniana UTEX 1602 and Micractinium conductrix SAG 241.80: implications to maltose excretion by a green alga.</title>
        <authorList>
            <person name="Arriola M.B."/>
            <person name="Velmurugan N."/>
            <person name="Zhang Y."/>
            <person name="Plunkett M.H."/>
            <person name="Hondzo H."/>
            <person name="Barney B.M."/>
        </authorList>
    </citation>
    <scope>NUCLEOTIDE SEQUENCE [LARGE SCALE GENOMIC DNA]</scope>
    <source>
        <strain evidence="4 5">SAG 241.80</strain>
    </source>
</reference>
<dbReference type="GO" id="GO:0000956">
    <property type="term" value="P:nuclear-transcribed mRNA catabolic process"/>
    <property type="evidence" value="ECO:0007669"/>
    <property type="project" value="TreeGrafter"/>
</dbReference>
<sequence length="1079" mass="111072">MGVPGLQTWLRRRYPEAFAPLPAGMAFDHVYIDMSSTLHQVIRRARTKQYFHLLLHRRLDEILAVASPWRRVVLALDGPAPLAKLLEQRRRRRREVEKQARVAAAAAEDAAAAVAAAAGGAAPPSGLTAGSAQQEWSSTVDALALQGGFRPPNPELSTLALTTGSRLMLEVHNSLQAYIVKKLADPATAHLSFELSDSTVKGEGELKILSRLLHPDAAGDGSAARPSAGGSSGSEDETHLVLGADSDLLLMALVAGQRGVYILNDVLEHDSERRRHRHNQVPGERRGNGRWVGARGGGDGAAAPPPPAPLAAVVATALLDEPGVSSSSDASGSESEGGTDAGGSEGEESDAEGGAAAAAARGAAAAAVPRLAPLLVQADAATAAPLAFSRDAAEALWKEQHLSAGAGQEEVTGLALDLMLLSLMCSGNDYLPAIQGMQLSNKHRPGLWDLFCNMRGGSGAWQGQWLVQRACGCGGRGGAVAADCPAVSLNVPMLAALLEEYYRQRYVYLGAGSSGGEPSGNGGGGNGSWRAALQSGDGFASGGGSVAGSVAGSMDGSMDGGGGGPLVWDEAGLAAAAAAAGAEGAGGEPAALPRRSKGPAVAQRGMDPQPDAYLQGLEWVLQMYCSGAVQDYRFTYDQAAPTLAQLLGTLRARQAPAGRAAAGRAAAGSGGGGGGGVAGLAEMEGSGGGGGGRRPPPARPWRSLQPLVPAACAMALLPRGGRMHAATALQHLMDEGGQLEEIYATCQDCTQLGVRMGSMVRELDGARAELAAAQLCLNEVVSEALANVLGSAGGQGPPGALELLEVEVAALEVEVGRLKDLVSALSRSQQEHVQESHPYRPFPTEALEAAVAAVPLDSYPRRERKLAQFGREFVYSSRAPRGVPAGRAPAPAAGRAAAAVVAEGGGGGGAAEQAAPTARPPLQRWLHDCLGFAAAYPRVADPLSIRRGNLCVQRDVLPLRPYMQPSSALRRGAGSGAAAEDRPTALLARCQLMRWGSPHAAGPGPRRVVQHKRGLASLRGLRPQLPTLAVAPPQGQRSQLHTLSGRGAARGQLPAAAARATLLQGCTRLLSNLRMLRAF</sequence>
<dbReference type="InterPro" id="IPR027073">
    <property type="entry name" value="5_3_exoribonuclease"/>
</dbReference>
<dbReference type="PANTHER" id="PTHR12341:SF7">
    <property type="entry name" value="5'-3' EXORIBONUCLEASE 1"/>
    <property type="match status" value="1"/>
</dbReference>
<feature type="compositionally biased region" description="Low complexity" evidence="2">
    <location>
        <begin position="584"/>
        <end position="593"/>
    </location>
</feature>
<feature type="region of interest" description="Disordered" evidence="2">
    <location>
        <begin position="584"/>
        <end position="606"/>
    </location>
</feature>
<feature type="compositionally biased region" description="Low complexity" evidence="2">
    <location>
        <begin position="217"/>
        <end position="229"/>
    </location>
</feature>
<name>A0A2P6V9B5_9CHLO</name>
<feature type="region of interest" description="Disordered" evidence="2">
    <location>
        <begin position="272"/>
        <end position="308"/>
    </location>
</feature>
<organism evidence="4 5">
    <name type="scientific">Micractinium conductrix</name>
    <dbReference type="NCBI Taxonomy" id="554055"/>
    <lineage>
        <taxon>Eukaryota</taxon>
        <taxon>Viridiplantae</taxon>
        <taxon>Chlorophyta</taxon>
        <taxon>core chlorophytes</taxon>
        <taxon>Trebouxiophyceae</taxon>
        <taxon>Chlorellales</taxon>
        <taxon>Chlorellaceae</taxon>
        <taxon>Chlorella clade</taxon>
        <taxon>Micractinium</taxon>
    </lineage>
</organism>
<dbReference type="Pfam" id="PF03159">
    <property type="entry name" value="XRN_N"/>
    <property type="match status" value="1"/>
</dbReference>
<dbReference type="GO" id="GO:0004534">
    <property type="term" value="F:5'-3' RNA exonuclease activity"/>
    <property type="evidence" value="ECO:0007669"/>
    <property type="project" value="TreeGrafter"/>
</dbReference>
<dbReference type="OrthoDB" id="372487at2759"/>
<dbReference type="Gene3D" id="3.40.50.12390">
    <property type="match status" value="2"/>
</dbReference>
<evidence type="ECO:0000256" key="2">
    <source>
        <dbReference type="SAM" id="MobiDB-lite"/>
    </source>
</evidence>
<evidence type="ECO:0000256" key="1">
    <source>
        <dbReference type="ARBA" id="ARBA00038299"/>
    </source>
</evidence>
<dbReference type="EMBL" id="LHPF02000018">
    <property type="protein sequence ID" value="PSC70687.1"/>
    <property type="molecule type" value="Genomic_DNA"/>
</dbReference>
<evidence type="ECO:0000313" key="5">
    <source>
        <dbReference type="Proteomes" id="UP000239649"/>
    </source>
</evidence>
<dbReference type="InterPro" id="IPR004859">
    <property type="entry name" value="Xrn1_N"/>
</dbReference>
<feature type="region of interest" description="Disordered" evidence="2">
    <location>
        <begin position="665"/>
        <end position="701"/>
    </location>
</feature>
<feature type="region of interest" description="Disordered" evidence="2">
    <location>
        <begin position="322"/>
        <end position="356"/>
    </location>
</feature>
<feature type="region of interest" description="Disordered" evidence="2">
    <location>
        <begin position="217"/>
        <end position="238"/>
    </location>
</feature>
<comment type="similarity">
    <text evidence="1">Belongs to the 5'-3' exonuclease family.</text>
</comment>
<dbReference type="STRING" id="554055.A0A2P6V9B5"/>
<feature type="compositionally biased region" description="Gly residues" evidence="2">
    <location>
        <begin position="668"/>
        <end position="678"/>
    </location>
</feature>
<keyword evidence="5" id="KW-1185">Reference proteome</keyword>
<comment type="caution">
    <text evidence="4">The sequence shown here is derived from an EMBL/GenBank/DDBJ whole genome shotgun (WGS) entry which is preliminary data.</text>
</comment>
<evidence type="ECO:0000259" key="3">
    <source>
        <dbReference type="Pfam" id="PF03159"/>
    </source>
</evidence>
<gene>
    <name evidence="4" type="ORF">C2E20_5796</name>
</gene>